<dbReference type="Proteomes" id="UP001271007">
    <property type="component" value="Unassembled WGS sequence"/>
</dbReference>
<dbReference type="GO" id="GO:0005987">
    <property type="term" value="P:sucrose catabolic process"/>
    <property type="evidence" value="ECO:0007669"/>
    <property type="project" value="TreeGrafter"/>
</dbReference>
<comment type="caution">
    <text evidence="5">The sequence shown here is derived from an EMBL/GenBank/DDBJ whole genome shotgun (WGS) entry which is preliminary data.</text>
</comment>
<dbReference type="PANTHER" id="PTHR42800">
    <property type="entry name" value="EXOINULINASE INUD (AFU_ORTHOLOGUE AFUA_5G00480)"/>
    <property type="match status" value="1"/>
</dbReference>
<keyword evidence="6" id="KW-1185">Reference proteome</keyword>
<evidence type="ECO:0000313" key="6">
    <source>
        <dbReference type="Proteomes" id="UP001271007"/>
    </source>
</evidence>
<dbReference type="Gene3D" id="2.115.10.20">
    <property type="entry name" value="Glycosyl hydrolase domain, family 43"/>
    <property type="match status" value="1"/>
</dbReference>
<organism evidence="5 6">
    <name type="scientific">Extremus antarcticus</name>
    <dbReference type="NCBI Taxonomy" id="702011"/>
    <lineage>
        <taxon>Eukaryota</taxon>
        <taxon>Fungi</taxon>
        <taxon>Dikarya</taxon>
        <taxon>Ascomycota</taxon>
        <taxon>Pezizomycotina</taxon>
        <taxon>Dothideomycetes</taxon>
        <taxon>Dothideomycetidae</taxon>
        <taxon>Mycosphaerellales</taxon>
        <taxon>Extremaceae</taxon>
        <taxon>Extremus</taxon>
    </lineage>
</organism>
<evidence type="ECO:0000313" key="5">
    <source>
        <dbReference type="EMBL" id="KAK3048385.1"/>
    </source>
</evidence>
<dbReference type="SUPFAM" id="SSF75005">
    <property type="entry name" value="Arabinanase/levansucrase/invertase"/>
    <property type="match status" value="1"/>
</dbReference>
<dbReference type="AlphaFoldDB" id="A0AAJ0GBB1"/>
<dbReference type="InterPro" id="IPR013148">
    <property type="entry name" value="Glyco_hydro_32_N"/>
</dbReference>
<accession>A0AAJ0GBB1</accession>
<dbReference type="EC" id="3.2.1.26" evidence="5"/>
<dbReference type="SMART" id="SM00640">
    <property type="entry name" value="Glyco_32"/>
    <property type="match status" value="1"/>
</dbReference>
<proteinExistence type="inferred from homology"/>
<dbReference type="EMBL" id="JAWDJX010000049">
    <property type="protein sequence ID" value="KAK3048385.1"/>
    <property type="molecule type" value="Genomic_DNA"/>
</dbReference>
<evidence type="ECO:0000256" key="3">
    <source>
        <dbReference type="ARBA" id="ARBA00023295"/>
    </source>
</evidence>
<gene>
    <name evidence="5" type="primary">MgSUC1</name>
    <name evidence="5" type="ORF">LTR09_010216</name>
</gene>
<dbReference type="InterPro" id="IPR001362">
    <property type="entry name" value="Glyco_hydro_32"/>
</dbReference>
<reference evidence="5" key="1">
    <citation type="submission" date="2023-04" db="EMBL/GenBank/DDBJ databases">
        <title>Black Yeasts Isolated from many extreme environments.</title>
        <authorList>
            <person name="Coleine C."/>
            <person name="Stajich J.E."/>
            <person name="Selbmann L."/>
        </authorList>
    </citation>
    <scope>NUCLEOTIDE SEQUENCE</scope>
    <source>
        <strain evidence="5">CCFEE 5312</strain>
    </source>
</reference>
<feature type="domain" description="Glycosyl hydrolase family 32 N-terminal" evidence="4">
    <location>
        <begin position="1"/>
        <end position="319"/>
    </location>
</feature>
<sequence length="321" mass="35601">MPASGWMNDPCAPGYDPETGSYTVSFQWNPNGPDWGDICWGTAVSEDRCHWSVLEMPTLRRDTPYDGEGVFTGCLIPSIDEADTVMTVAYTSVSSLPIHHTLSHVRGLESLSLAQSLDSGKTWTKLQANPVLPCEPAGLDVTGWRDPFVARWPSMADILRLDGNKTMFGIISGGLRDLTPTTFVYAIDADDFTNWRYVGPLVDVGLNKRLSRWSGDLGRNWEVTNFMSLKDEYDPSITRDFLVMGTEGCQPAHDLVIASNSRPSGPTRPERGQLWMSGTLQQTDCFSNPVEMTYDFGGHLDHECLYAANSFFDPQAQKQVV</sequence>
<dbReference type="CDD" id="cd18621">
    <property type="entry name" value="GH32_XdINV-like"/>
    <property type="match status" value="1"/>
</dbReference>
<dbReference type="GO" id="GO:0004575">
    <property type="term" value="F:sucrose alpha-glucosidase activity"/>
    <property type="evidence" value="ECO:0007669"/>
    <property type="project" value="TreeGrafter"/>
</dbReference>
<evidence type="ECO:0000256" key="2">
    <source>
        <dbReference type="ARBA" id="ARBA00022801"/>
    </source>
</evidence>
<evidence type="ECO:0000256" key="1">
    <source>
        <dbReference type="ARBA" id="ARBA00009902"/>
    </source>
</evidence>
<dbReference type="Pfam" id="PF00251">
    <property type="entry name" value="Glyco_hydro_32N"/>
    <property type="match status" value="1"/>
</dbReference>
<dbReference type="InterPro" id="IPR023296">
    <property type="entry name" value="Glyco_hydro_beta-prop_sf"/>
</dbReference>
<keyword evidence="2 5" id="KW-0378">Hydrolase</keyword>
<protein>
    <submittedName>
        <fullName evidence="5">Beta-Fructufuranosidase</fullName>
        <ecNumber evidence="5">3.2.1.26</ecNumber>
    </submittedName>
</protein>
<keyword evidence="3 5" id="KW-0326">Glycosidase</keyword>
<name>A0AAJ0GBB1_9PEZI</name>
<comment type="similarity">
    <text evidence="1">Belongs to the glycosyl hydrolase 32 family.</text>
</comment>
<dbReference type="GO" id="GO:0005737">
    <property type="term" value="C:cytoplasm"/>
    <property type="evidence" value="ECO:0007669"/>
    <property type="project" value="TreeGrafter"/>
</dbReference>
<evidence type="ECO:0000259" key="4">
    <source>
        <dbReference type="Pfam" id="PF00251"/>
    </source>
</evidence>
<dbReference type="PANTHER" id="PTHR42800:SF3">
    <property type="entry name" value="GLYCOSYL HYDROLASE FAMILY 32 N-TERMINAL DOMAIN-CONTAINING PROTEIN"/>
    <property type="match status" value="1"/>
</dbReference>